<proteinExistence type="inferred from homology"/>
<reference evidence="4 5" key="1">
    <citation type="submission" date="2016-05" db="EMBL/GenBank/DDBJ databases">
        <title>A degradative enzymes factory behind the ericoid mycorrhizal symbiosis.</title>
        <authorList>
            <consortium name="DOE Joint Genome Institute"/>
            <person name="Martino E."/>
            <person name="Morin E."/>
            <person name="Grelet G."/>
            <person name="Kuo A."/>
            <person name="Kohler A."/>
            <person name="Daghino S."/>
            <person name="Barry K."/>
            <person name="Choi C."/>
            <person name="Cichocki N."/>
            <person name="Clum A."/>
            <person name="Copeland A."/>
            <person name="Hainaut M."/>
            <person name="Haridas S."/>
            <person name="Labutti K."/>
            <person name="Lindquist E."/>
            <person name="Lipzen A."/>
            <person name="Khouja H.-R."/>
            <person name="Murat C."/>
            <person name="Ohm R."/>
            <person name="Olson A."/>
            <person name="Spatafora J."/>
            <person name="Veneault-Fourrey C."/>
            <person name="Henrissat B."/>
            <person name="Grigoriev I."/>
            <person name="Martin F."/>
            <person name="Perotto S."/>
        </authorList>
    </citation>
    <scope>NUCLEOTIDE SEQUENCE [LARGE SCALE GENOMIC DNA]</scope>
    <source>
        <strain evidence="4 5">UAMH 7357</strain>
    </source>
</reference>
<dbReference type="InterPro" id="IPR028345">
    <property type="entry name" value="Antibiotic_NAT-like"/>
</dbReference>
<evidence type="ECO:0000313" key="4">
    <source>
        <dbReference type="EMBL" id="PMD16120.1"/>
    </source>
</evidence>
<evidence type="ECO:0000256" key="2">
    <source>
        <dbReference type="ARBA" id="ARBA00022679"/>
    </source>
</evidence>
<dbReference type="Proteomes" id="UP000235672">
    <property type="component" value="Unassembled WGS sequence"/>
</dbReference>
<dbReference type="AlphaFoldDB" id="A0A2J6PQ15"/>
<protein>
    <submittedName>
        <fullName evidence="4">Aminoglycoside acetyltransferase</fullName>
    </submittedName>
</protein>
<keyword evidence="2 4" id="KW-0808">Transferase</keyword>
<name>A0A2J6PQ15_9HELO</name>
<evidence type="ECO:0000256" key="3">
    <source>
        <dbReference type="ARBA" id="ARBA00023315"/>
    </source>
</evidence>
<comment type="similarity">
    <text evidence="1">Belongs to the antibiotic N-acetyltransferase family.</text>
</comment>
<dbReference type="PANTHER" id="PTHR11104">
    <property type="entry name" value="AMINOGLYCOSIDE N3-ACETYLTRANSFERASE"/>
    <property type="match status" value="1"/>
</dbReference>
<organism evidence="4 5">
    <name type="scientific">Hyaloscypha hepaticicola</name>
    <dbReference type="NCBI Taxonomy" id="2082293"/>
    <lineage>
        <taxon>Eukaryota</taxon>
        <taxon>Fungi</taxon>
        <taxon>Dikarya</taxon>
        <taxon>Ascomycota</taxon>
        <taxon>Pezizomycotina</taxon>
        <taxon>Leotiomycetes</taxon>
        <taxon>Helotiales</taxon>
        <taxon>Hyaloscyphaceae</taxon>
        <taxon>Hyaloscypha</taxon>
    </lineage>
</organism>
<evidence type="ECO:0000256" key="1">
    <source>
        <dbReference type="ARBA" id="ARBA00006383"/>
    </source>
</evidence>
<evidence type="ECO:0000313" key="5">
    <source>
        <dbReference type="Proteomes" id="UP000235672"/>
    </source>
</evidence>
<dbReference type="OrthoDB" id="9987540at2759"/>
<dbReference type="GO" id="GO:0046677">
    <property type="term" value="P:response to antibiotic"/>
    <property type="evidence" value="ECO:0007669"/>
    <property type="project" value="InterPro"/>
</dbReference>
<dbReference type="InterPro" id="IPR003679">
    <property type="entry name" value="Amioglycoside_AcTrfase"/>
</dbReference>
<dbReference type="SUPFAM" id="SSF110710">
    <property type="entry name" value="TTHA0583/YokD-like"/>
    <property type="match status" value="1"/>
</dbReference>
<dbReference type="PANTHER" id="PTHR11104:SF0">
    <property type="entry name" value="SPBETA PROPHAGE-DERIVED AMINOGLYCOSIDE N(3')-ACETYLTRANSFERASE-LIKE PROTEIN YOKD"/>
    <property type="match status" value="1"/>
</dbReference>
<dbReference type="GO" id="GO:0008080">
    <property type="term" value="F:N-acetyltransferase activity"/>
    <property type="evidence" value="ECO:0007669"/>
    <property type="project" value="InterPro"/>
</dbReference>
<keyword evidence="5" id="KW-1185">Reference proteome</keyword>
<accession>A0A2J6PQ15</accession>
<keyword evidence="3" id="KW-0012">Acyltransferase</keyword>
<dbReference type="Pfam" id="PF02522">
    <property type="entry name" value="Antibiotic_NAT"/>
    <property type="match status" value="1"/>
</dbReference>
<dbReference type="EMBL" id="KZ613508">
    <property type="protein sequence ID" value="PMD16120.1"/>
    <property type="molecule type" value="Genomic_DNA"/>
</dbReference>
<sequence length="255" mass="27519">MPEPFPAGLLCTRKTLTSQLHSLGVKPGDILLVHSSLSSLGWVNGGAEAVTGTLIVPTQSPDNSDPAHWQHPPVPEEWKAAIRETMLPYNTRTTRTIGMGVIAATVRTRPGAVRSMHPQTSFAAVGLKAEELMDGHALDCALGERSPLKKLQEANARVLLFGVGFGKCTAFHLAEYRLPGAVVKEISFAIMGEEGRVWMTVNDVAVSDEGFEELGADFEREGSVKRGKIGGADAKLFGLADAVEFSLRWLMLKRT</sequence>
<gene>
    <name evidence="4" type="ORF">NA56DRAFT_731723</name>
</gene>